<reference evidence="2" key="1">
    <citation type="submission" date="2021-01" db="EMBL/GenBank/DDBJ databases">
        <authorList>
            <person name="Kaushik A."/>
        </authorList>
    </citation>
    <scope>NUCLEOTIDE SEQUENCE</scope>
    <source>
        <strain evidence="2">Type strain: AG8-Rh-89/</strain>
    </source>
</reference>
<accession>A0A8H3DGK4</accession>
<dbReference type="EMBL" id="CAJMWZ010006474">
    <property type="protein sequence ID" value="CAE6522621.1"/>
    <property type="molecule type" value="Genomic_DNA"/>
</dbReference>
<keyword evidence="1" id="KW-0472">Membrane</keyword>
<feature type="transmembrane region" description="Helical" evidence="1">
    <location>
        <begin position="33"/>
        <end position="53"/>
    </location>
</feature>
<evidence type="ECO:0000313" key="2">
    <source>
        <dbReference type="EMBL" id="CAE6522621.1"/>
    </source>
</evidence>
<gene>
    <name evidence="2" type="ORF">RDB_LOCUS120476</name>
</gene>
<sequence>MPFATSLDTWLIASAWLASNSFGFNMSDLGISSFWTIPLGYLMTLFHHGYLFRDLRRDPSVPIRGVYKFLFPCLVLPWIVGGIMSIHSAVFHYELFRIQGGIMSSDMIAIAQTIGGGMALIEAGLIVVICVKCTKFKANASLSKLTDDFEKAGDRD</sequence>
<evidence type="ECO:0000313" key="3">
    <source>
        <dbReference type="Proteomes" id="UP000663850"/>
    </source>
</evidence>
<evidence type="ECO:0000256" key="1">
    <source>
        <dbReference type="SAM" id="Phobius"/>
    </source>
</evidence>
<proteinExistence type="predicted"/>
<comment type="caution">
    <text evidence="2">The sequence shown here is derived from an EMBL/GenBank/DDBJ whole genome shotgun (WGS) entry which is preliminary data.</text>
</comment>
<feature type="transmembrane region" description="Helical" evidence="1">
    <location>
        <begin position="107"/>
        <end position="131"/>
    </location>
</feature>
<dbReference type="AlphaFoldDB" id="A0A8H3DGK4"/>
<keyword evidence="1" id="KW-0812">Transmembrane</keyword>
<feature type="transmembrane region" description="Helical" evidence="1">
    <location>
        <begin position="65"/>
        <end position="87"/>
    </location>
</feature>
<name>A0A8H3DGK4_9AGAM</name>
<dbReference type="Proteomes" id="UP000663850">
    <property type="component" value="Unassembled WGS sequence"/>
</dbReference>
<keyword evidence="1" id="KW-1133">Transmembrane helix</keyword>
<protein>
    <submittedName>
        <fullName evidence="2">Uncharacterized protein</fullName>
    </submittedName>
</protein>
<organism evidence="2 3">
    <name type="scientific">Rhizoctonia solani</name>
    <dbReference type="NCBI Taxonomy" id="456999"/>
    <lineage>
        <taxon>Eukaryota</taxon>
        <taxon>Fungi</taxon>
        <taxon>Dikarya</taxon>
        <taxon>Basidiomycota</taxon>
        <taxon>Agaricomycotina</taxon>
        <taxon>Agaricomycetes</taxon>
        <taxon>Cantharellales</taxon>
        <taxon>Ceratobasidiaceae</taxon>
        <taxon>Rhizoctonia</taxon>
    </lineage>
</organism>